<dbReference type="Pfam" id="PF13095">
    <property type="entry name" value="FTA2"/>
    <property type="match status" value="1"/>
</dbReference>
<feature type="region of interest" description="Disordered" evidence="1">
    <location>
        <begin position="350"/>
        <end position="381"/>
    </location>
</feature>
<name>A0A167AVN8_METRR</name>
<accession>A0A167AVN8</accession>
<comment type="caution">
    <text evidence="2">The sequence shown here is derived from an EMBL/GenBank/DDBJ whole genome shotgun (WGS) entry which is preliminary data.</text>
</comment>
<gene>
    <name evidence="2" type="ORF">NOR_06210</name>
</gene>
<evidence type="ECO:0000313" key="2">
    <source>
        <dbReference type="EMBL" id="OAA39372.1"/>
    </source>
</evidence>
<organism evidence="2 3">
    <name type="scientific">Metarhizium rileyi (strain RCEF 4871)</name>
    <name type="common">Nomuraea rileyi</name>
    <dbReference type="NCBI Taxonomy" id="1649241"/>
    <lineage>
        <taxon>Eukaryota</taxon>
        <taxon>Fungi</taxon>
        <taxon>Dikarya</taxon>
        <taxon>Ascomycota</taxon>
        <taxon>Pezizomycotina</taxon>
        <taxon>Sordariomycetes</taxon>
        <taxon>Hypocreomycetidae</taxon>
        <taxon>Hypocreales</taxon>
        <taxon>Clavicipitaceae</taxon>
        <taxon>Metarhizium</taxon>
    </lineage>
</organism>
<dbReference type="AlphaFoldDB" id="A0A167AVN8"/>
<evidence type="ECO:0000256" key="1">
    <source>
        <dbReference type="SAM" id="MobiDB-lite"/>
    </source>
</evidence>
<evidence type="ECO:0000313" key="3">
    <source>
        <dbReference type="Proteomes" id="UP000243498"/>
    </source>
</evidence>
<sequence length="438" mass="51104">MYPDWPDSAADLVPLPQCIGPKLNPFDFHGPQKTIFREYIGEGRHSFVFKVEIHGNMYALKLVSKELLSAFTCIIMNKTLTPWQFRFDYVRDWIGIADEFDEKDITAAATMYNYSEPFNCECRSFGRLQESGCEDLAVKCFGYILLDEEHERAMRDKFADIDLEFDGNVDCPGYWPMRSLYPGKSGRPPPIRGIVKELGSQAETLNMKVLRRYLDDIKRFQQLGIIQLDVAERQFIGGKICDFSTAVTLPHIMTNSELSPHLPSAIQPYMEYQTFLLSISDYWSYDVMIQDWHHDHEPKTEILARAFPSRNGCNIKYDLRKTPSRNRVYTFVDPRKYDWKKFTASVETDAGALPQGDPRTRLGKRKRSQTSNGNRVVISKTRPRFDKRPPRWYYRCGERMTAFLKEKAEYSSHLQWFSKDGLVFPRRGDYAWNEGRWS</sequence>
<dbReference type="InterPro" id="IPR025213">
    <property type="entry name" value="Sim4_Fta2"/>
</dbReference>
<dbReference type="STRING" id="1081105.A0A167AVN8"/>
<reference evidence="2 3" key="1">
    <citation type="journal article" date="2016" name="Genome Biol. Evol.">
        <title>Divergent and convergent evolution of fungal pathogenicity.</title>
        <authorList>
            <person name="Shang Y."/>
            <person name="Xiao G."/>
            <person name="Zheng P."/>
            <person name="Cen K."/>
            <person name="Zhan S."/>
            <person name="Wang C."/>
        </authorList>
    </citation>
    <scope>NUCLEOTIDE SEQUENCE [LARGE SCALE GENOMIC DNA]</scope>
    <source>
        <strain evidence="2 3">RCEF 4871</strain>
    </source>
</reference>
<dbReference type="Proteomes" id="UP000243498">
    <property type="component" value="Unassembled WGS sequence"/>
</dbReference>
<dbReference type="EMBL" id="AZHC01000022">
    <property type="protein sequence ID" value="OAA39372.1"/>
    <property type="molecule type" value="Genomic_DNA"/>
</dbReference>
<protein>
    <submittedName>
        <fullName evidence="2">Uncharacterized protein</fullName>
    </submittedName>
</protein>
<dbReference type="OMA" id="NSECRAF"/>
<keyword evidence="3" id="KW-1185">Reference proteome</keyword>
<dbReference type="OrthoDB" id="3432781at2759"/>
<proteinExistence type="predicted"/>